<dbReference type="PRINTS" id="PR00032">
    <property type="entry name" value="HTHARAC"/>
</dbReference>
<keyword evidence="3" id="KW-0804">Transcription</keyword>
<dbReference type="InterPro" id="IPR037923">
    <property type="entry name" value="HTH-like"/>
</dbReference>
<reference evidence="5" key="1">
    <citation type="submission" date="2023-06" db="EMBL/GenBank/DDBJ databases">
        <title>Genomic of Agaribacillus aureum.</title>
        <authorList>
            <person name="Wang G."/>
        </authorList>
    </citation>
    <scope>NUCLEOTIDE SEQUENCE</scope>
    <source>
        <strain evidence="5">BMA12</strain>
    </source>
</reference>
<dbReference type="InterPro" id="IPR009057">
    <property type="entry name" value="Homeodomain-like_sf"/>
</dbReference>
<evidence type="ECO:0000313" key="6">
    <source>
        <dbReference type="Proteomes" id="UP001172083"/>
    </source>
</evidence>
<dbReference type="Pfam" id="PF12833">
    <property type="entry name" value="HTH_18"/>
    <property type="match status" value="1"/>
</dbReference>
<dbReference type="SMART" id="SM00342">
    <property type="entry name" value="HTH_ARAC"/>
    <property type="match status" value="1"/>
</dbReference>
<protein>
    <submittedName>
        <fullName evidence="5">AraC family transcriptional regulator</fullName>
    </submittedName>
</protein>
<dbReference type="SUPFAM" id="SSF46689">
    <property type="entry name" value="Homeodomain-like"/>
    <property type="match status" value="2"/>
</dbReference>
<keyword evidence="6" id="KW-1185">Reference proteome</keyword>
<dbReference type="EMBL" id="JAUJEB010000001">
    <property type="protein sequence ID" value="MDN5211809.1"/>
    <property type="molecule type" value="Genomic_DNA"/>
</dbReference>
<keyword evidence="1" id="KW-0805">Transcription regulation</keyword>
<dbReference type="SUPFAM" id="SSF51215">
    <property type="entry name" value="Regulatory protein AraC"/>
    <property type="match status" value="1"/>
</dbReference>
<evidence type="ECO:0000256" key="2">
    <source>
        <dbReference type="ARBA" id="ARBA00023125"/>
    </source>
</evidence>
<dbReference type="PANTHER" id="PTHR43280">
    <property type="entry name" value="ARAC-FAMILY TRANSCRIPTIONAL REGULATOR"/>
    <property type="match status" value="1"/>
</dbReference>
<dbReference type="InterPro" id="IPR018060">
    <property type="entry name" value="HTH_AraC"/>
</dbReference>
<dbReference type="InterPro" id="IPR018062">
    <property type="entry name" value="HTH_AraC-typ_CS"/>
</dbReference>
<evidence type="ECO:0000259" key="4">
    <source>
        <dbReference type="PROSITE" id="PS01124"/>
    </source>
</evidence>
<keyword evidence="2" id="KW-0238">DNA-binding</keyword>
<dbReference type="PROSITE" id="PS00041">
    <property type="entry name" value="HTH_ARAC_FAMILY_1"/>
    <property type="match status" value="1"/>
</dbReference>
<feature type="domain" description="HTH araC/xylS-type" evidence="4">
    <location>
        <begin position="187"/>
        <end position="285"/>
    </location>
</feature>
<dbReference type="PROSITE" id="PS01124">
    <property type="entry name" value="HTH_ARAC_FAMILY_2"/>
    <property type="match status" value="1"/>
</dbReference>
<dbReference type="RefSeq" id="WP_346757137.1">
    <property type="nucleotide sequence ID" value="NZ_JAUJEB010000001.1"/>
</dbReference>
<organism evidence="5 6">
    <name type="scientific">Agaribacillus aureus</name>
    <dbReference type="NCBI Taxonomy" id="3051825"/>
    <lineage>
        <taxon>Bacteria</taxon>
        <taxon>Pseudomonadati</taxon>
        <taxon>Bacteroidota</taxon>
        <taxon>Cytophagia</taxon>
        <taxon>Cytophagales</taxon>
        <taxon>Splendidivirgaceae</taxon>
        <taxon>Agaribacillus</taxon>
    </lineage>
</organism>
<accession>A0ABT8L227</accession>
<dbReference type="Proteomes" id="UP001172083">
    <property type="component" value="Unassembled WGS sequence"/>
</dbReference>
<evidence type="ECO:0000313" key="5">
    <source>
        <dbReference type="EMBL" id="MDN5211809.1"/>
    </source>
</evidence>
<dbReference type="PANTHER" id="PTHR43280:SF28">
    <property type="entry name" value="HTH-TYPE TRANSCRIPTIONAL ACTIVATOR RHAS"/>
    <property type="match status" value="1"/>
</dbReference>
<evidence type="ECO:0000256" key="1">
    <source>
        <dbReference type="ARBA" id="ARBA00023015"/>
    </source>
</evidence>
<name>A0ABT8L227_9BACT</name>
<dbReference type="Gene3D" id="1.10.10.60">
    <property type="entry name" value="Homeodomain-like"/>
    <property type="match status" value="2"/>
</dbReference>
<gene>
    <name evidence="5" type="ORF">QQ020_07095</name>
</gene>
<evidence type="ECO:0000256" key="3">
    <source>
        <dbReference type="ARBA" id="ARBA00023163"/>
    </source>
</evidence>
<comment type="caution">
    <text evidence="5">The sequence shown here is derived from an EMBL/GenBank/DDBJ whole genome shotgun (WGS) entry which is preliminary data.</text>
</comment>
<proteinExistence type="predicted"/>
<sequence length="289" mass="34572">MYKALDTLRLTLLHAGFASLDHRWQFDNVVSPFSRLYLITEGEAWVFHNQRKYILKPNRLYLIPSFTHSKYQCDKKMDQYYISFLDQMEAGTSIYDLINFDFDVEATAMDFQLFKRLMKLNPDRAILKSDPKTYDNKPELLSYNRRHSQAYDKYLETHGILLQLFSRFFRMEKLSTDKKLKSYRRLDLVIRFIVQNLSQKITVEELAASVHLHPDYFSRLFLEILGVRPLDFINNKRMERAQFLLATTSMTISEIAMQVGIPNFSYFSRLFKRKFNTTPAVYRKRRWDI</sequence>
<dbReference type="InterPro" id="IPR020449">
    <property type="entry name" value="Tscrpt_reg_AraC-type_HTH"/>
</dbReference>